<keyword evidence="4" id="KW-1185">Reference proteome</keyword>
<dbReference type="GO" id="GO:0008168">
    <property type="term" value="F:methyltransferase activity"/>
    <property type="evidence" value="ECO:0007669"/>
    <property type="project" value="UniProtKB-KW"/>
</dbReference>
<protein>
    <submittedName>
        <fullName evidence="3">SAM-dependent methyltransferase</fullName>
    </submittedName>
</protein>
<dbReference type="Gene3D" id="6.10.250.3100">
    <property type="match status" value="1"/>
</dbReference>
<reference evidence="3 4" key="1">
    <citation type="submission" date="2023-07" db="EMBL/GenBank/DDBJ databases">
        <title>Genomic Encyclopedia of Type Strains, Phase IV (KMG-IV): sequencing the most valuable type-strain genomes for metagenomic binning, comparative biology and taxonomic classification.</title>
        <authorList>
            <person name="Goeker M."/>
        </authorList>
    </citation>
    <scope>NUCLEOTIDE SEQUENCE [LARGE SCALE GENOMIC DNA]</scope>
    <source>
        <strain evidence="3 4">DSM 19922</strain>
    </source>
</reference>
<evidence type="ECO:0000313" key="3">
    <source>
        <dbReference type="EMBL" id="MDQ0536101.1"/>
    </source>
</evidence>
<dbReference type="InterPro" id="IPR013691">
    <property type="entry name" value="MeTrfase_14"/>
</dbReference>
<comment type="caution">
    <text evidence="3">The sequence shown here is derived from an EMBL/GenBank/DDBJ whole genome shotgun (WGS) entry which is preliminary data.</text>
</comment>
<dbReference type="Pfam" id="PF13489">
    <property type="entry name" value="Methyltransf_23"/>
    <property type="match status" value="1"/>
</dbReference>
<dbReference type="PANTHER" id="PTHR43861:SF5">
    <property type="entry name" value="BLL5978 PROTEIN"/>
    <property type="match status" value="1"/>
</dbReference>
<feature type="domain" description="C-methyltransferase" evidence="2">
    <location>
        <begin position="260"/>
        <end position="418"/>
    </location>
</feature>
<dbReference type="InterPro" id="IPR029063">
    <property type="entry name" value="SAM-dependent_MTases_sf"/>
</dbReference>
<dbReference type="Gene3D" id="3.40.50.150">
    <property type="entry name" value="Vaccinia Virus protein VP39"/>
    <property type="match status" value="1"/>
</dbReference>
<dbReference type="SUPFAM" id="SSF53335">
    <property type="entry name" value="S-adenosyl-L-methionine-dependent methyltransferases"/>
    <property type="match status" value="1"/>
</dbReference>
<dbReference type="Proteomes" id="UP001244552">
    <property type="component" value="Unassembled WGS sequence"/>
</dbReference>
<evidence type="ECO:0000259" key="1">
    <source>
        <dbReference type="Pfam" id="PF08421"/>
    </source>
</evidence>
<name>A0ABU0MSK7_9PROT</name>
<dbReference type="Gene3D" id="6.20.50.110">
    <property type="entry name" value="Methyltransferase, zinc-binding domain"/>
    <property type="match status" value="1"/>
</dbReference>
<evidence type="ECO:0000259" key="2">
    <source>
        <dbReference type="Pfam" id="PF08484"/>
    </source>
</evidence>
<dbReference type="CDD" id="cd02440">
    <property type="entry name" value="AdoMet_MTases"/>
    <property type="match status" value="1"/>
</dbReference>
<proteinExistence type="predicted"/>
<keyword evidence="3" id="KW-0489">Methyltransferase</keyword>
<dbReference type="Pfam" id="PF08421">
    <property type="entry name" value="Methyltransf_13"/>
    <property type="match status" value="1"/>
</dbReference>
<dbReference type="InterPro" id="IPR038576">
    <property type="entry name" value="Methyltransf_Zn-bd_dom_put_sf"/>
</dbReference>
<sequence>MSMQPTNDPRPARPQGGCQCRLCGAELTHGFVDLGMSPPCESFLPPDRVDAMEAYFPLRVMVCDQCFLVQLREYVSPRAIFAEYAYFSSYAVSWVAHAKAYCEMIARRLDLGSGSLVVELASNDGYLLQHFKPLGVPVLGVEPAANVAAVAIDQGVPTRVDFFGVRLAETLAAEGTAADLIVGNNVLAQVPDLNDFVAGITRLLKPEGVVTLEFPHLERLMAGNQFDTIYHEHFSYFSLTTVEIMAARHALKVIDVEELPTHGGSLRVYLAHAASARPVAPAVAALLAREEVLGLRRIDTYRGFSERVRATKRNILSLLIRLKSEDKSICGYGAPGKGNTLLNYCGIGTDFLDFTVDRNPYKHGRFTPGMRIPILPVGAIERARPDYVFILPWNLKTEILRQMRHIAAWGGKFIVPIPDPAILDPAVLDPAILDHKEISP</sequence>
<dbReference type="GO" id="GO:0032259">
    <property type="term" value="P:methylation"/>
    <property type="evidence" value="ECO:0007669"/>
    <property type="project" value="UniProtKB-KW"/>
</dbReference>
<dbReference type="EMBL" id="JAUSVU010000023">
    <property type="protein sequence ID" value="MDQ0536101.1"/>
    <property type="molecule type" value="Genomic_DNA"/>
</dbReference>
<dbReference type="InterPro" id="IPR013630">
    <property type="entry name" value="Methyltransf_Zn-bd_dom_put"/>
</dbReference>
<evidence type="ECO:0000313" key="4">
    <source>
        <dbReference type="Proteomes" id="UP001244552"/>
    </source>
</evidence>
<keyword evidence="3" id="KW-0808">Transferase</keyword>
<dbReference type="Gene3D" id="3.40.50.720">
    <property type="entry name" value="NAD(P)-binding Rossmann-like Domain"/>
    <property type="match status" value="1"/>
</dbReference>
<organism evidence="3 4">
    <name type="scientific">Azospirillum picis</name>
    <dbReference type="NCBI Taxonomy" id="488438"/>
    <lineage>
        <taxon>Bacteria</taxon>
        <taxon>Pseudomonadati</taxon>
        <taxon>Pseudomonadota</taxon>
        <taxon>Alphaproteobacteria</taxon>
        <taxon>Rhodospirillales</taxon>
        <taxon>Azospirillaceae</taxon>
        <taxon>Azospirillum</taxon>
    </lineage>
</organism>
<feature type="domain" description="Methyltransferase putative zinc binding" evidence="1">
    <location>
        <begin position="20"/>
        <end position="81"/>
    </location>
</feature>
<gene>
    <name evidence="3" type="ORF">QO018_004992</name>
</gene>
<dbReference type="PANTHER" id="PTHR43861">
    <property type="entry name" value="TRANS-ACONITATE 2-METHYLTRANSFERASE-RELATED"/>
    <property type="match status" value="1"/>
</dbReference>
<dbReference type="Pfam" id="PF08484">
    <property type="entry name" value="Methyltransf_14"/>
    <property type="match status" value="1"/>
</dbReference>
<accession>A0ABU0MSK7</accession>
<dbReference type="RefSeq" id="WP_209983997.1">
    <property type="nucleotide sequence ID" value="NZ_JAGINO010000013.1"/>
</dbReference>